<dbReference type="Proteomes" id="UP000054270">
    <property type="component" value="Unassembled WGS sequence"/>
</dbReference>
<dbReference type="AlphaFoldDB" id="A0A0D2LP77"/>
<name>A0A0D2LP77_HYPSF</name>
<evidence type="ECO:0000256" key="1">
    <source>
        <dbReference type="SAM" id="MobiDB-lite"/>
    </source>
</evidence>
<organism evidence="2 3">
    <name type="scientific">Hypholoma sublateritium (strain FD-334 SS-4)</name>
    <dbReference type="NCBI Taxonomy" id="945553"/>
    <lineage>
        <taxon>Eukaryota</taxon>
        <taxon>Fungi</taxon>
        <taxon>Dikarya</taxon>
        <taxon>Basidiomycota</taxon>
        <taxon>Agaricomycotina</taxon>
        <taxon>Agaricomycetes</taxon>
        <taxon>Agaricomycetidae</taxon>
        <taxon>Agaricales</taxon>
        <taxon>Agaricineae</taxon>
        <taxon>Strophariaceae</taxon>
        <taxon>Hypholoma</taxon>
    </lineage>
</organism>
<gene>
    <name evidence="2" type="ORF">HYPSUDRAFT_210337</name>
</gene>
<reference evidence="3" key="1">
    <citation type="submission" date="2014-04" db="EMBL/GenBank/DDBJ databases">
        <title>Evolutionary Origins and Diversification of the Mycorrhizal Mutualists.</title>
        <authorList>
            <consortium name="DOE Joint Genome Institute"/>
            <consortium name="Mycorrhizal Genomics Consortium"/>
            <person name="Kohler A."/>
            <person name="Kuo A."/>
            <person name="Nagy L.G."/>
            <person name="Floudas D."/>
            <person name="Copeland A."/>
            <person name="Barry K.W."/>
            <person name="Cichocki N."/>
            <person name="Veneault-Fourrey C."/>
            <person name="LaButti K."/>
            <person name="Lindquist E.A."/>
            <person name="Lipzen A."/>
            <person name="Lundell T."/>
            <person name="Morin E."/>
            <person name="Murat C."/>
            <person name="Riley R."/>
            <person name="Ohm R."/>
            <person name="Sun H."/>
            <person name="Tunlid A."/>
            <person name="Henrissat B."/>
            <person name="Grigoriev I.V."/>
            <person name="Hibbett D.S."/>
            <person name="Martin F."/>
        </authorList>
    </citation>
    <scope>NUCLEOTIDE SEQUENCE [LARGE SCALE GENOMIC DNA]</scope>
    <source>
        <strain evidence="3">FD-334 SS-4</strain>
    </source>
</reference>
<feature type="compositionally biased region" description="Low complexity" evidence="1">
    <location>
        <begin position="12"/>
        <end position="28"/>
    </location>
</feature>
<evidence type="ECO:0000313" key="2">
    <source>
        <dbReference type="EMBL" id="KJA12598.1"/>
    </source>
</evidence>
<proteinExistence type="predicted"/>
<sequence length="143" mass="15439">MSQPNSFEEAWTTGLPPTATATSAGASTTTTSSAHISAIFGPAGSSAATEHPHVKLNNLGMDQRVLNLLVANEKMIRDQRNEILQIRAKLLRMQIAQQENLPATTAPSQLAHGIDPDATIVLPSRRRNIGREDTILFDAMDIL</sequence>
<feature type="region of interest" description="Disordered" evidence="1">
    <location>
        <begin position="1"/>
        <end position="28"/>
    </location>
</feature>
<keyword evidence="3" id="KW-1185">Reference proteome</keyword>
<evidence type="ECO:0000313" key="3">
    <source>
        <dbReference type="Proteomes" id="UP000054270"/>
    </source>
</evidence>
<dbReference type="EMBL" id="KN818093">
    <property type="protein sequence ID" value="KJA12598.1"/>
    <property type="molecule type" value="Genomic_DNA"/>
</dbReference>
<protein>
    <submittedName>
        <fullName evidence="2">Uncharacterized protein</fullName>
    </submittedName>
</protein>
<accession>A0A0D2LP77</accession>